<evidence type="ECO:0000256" key="11">
    <source>
        <dbReference type="ARBA" id="ARBA00023237"/>
    </source>
</evidence>
<feature type="domain" description="TonB-dependent receptor-like beta-barrel" evidence="13">
    <location>
        <begin position="240"/>
        <end position="734"/>
    </location>
</feature>
<dbReference type="InterPro" id="IPR010917">
    <property type="entry name" value="TonB_rcpt_CS"/>
</dbReference>
<keyword evidence="6" id="KW-0732">Signal</keyword>
<evidence type="ECO:0000256" key="12">
    <source>
        <dbReference type="SAM" id="MobiDB-lite"/>
    </source>
</evidence>
<evidence type="ECO:0000313" key="15">
    <source>
        <dbReference type="Proteomes" id="UP000242087"/>
    </source>
</evidence>
<keyword evidence="10" id="KW-0472">Membrane</keyword>
<dbReference type="Pfam" id="PF00593">
    <property type="entry name" value="TonB_dep_Rec_b-barrel"/>
    <property type="match status" value="1"/>
</dbReference>
<dbReference type="SUPFAM" id="SSF56935">
    <property type="entry name" value="Porins"/>
    <property type="match status" value="1"/>
</dbReference>
<dbReference type="GO" id="GO:0015344">
    <property type="term" value="F:siderophore uptake transmembrane transporter activity"/>
    <property type="evidence" value="ECO:0007669"/>
    <property type="project" value="TreeGrafter"/>
</dbReference>
<dbReference type="GO" id="GO:0009279">
    <property type="term" value="C:cell outer membrane"/>
    <property type="evidence" value="ECO:0007669"/>
    <property type="project" value="UniProtKB-SubCell"/>
</dbReference>
<dbReference type="InterPro" id="IPR000531">
    <property type="entry name" value="Beta-barrel_TonB"/>
</dbReference>
<reference evidence="14 15" key="1">
    <citation type="submission" date="2018-03" db="EMBL/GenBank/DDBJ databases">
        <title>Cross-interface Injection: A General Nanoliter Liquid Handling Method Applied to Single Cells Genome Amplification Automated Nanoliter Liquid Handling Applied to Single Cell Multiple Displacement Amplification.</title>
        <authorList>
            <person name="Yun J."/>
            <person name="Xu P."/>
            <person name="Xu J."/>
            <person name="Dai X."/>
            <person name="Wang Y."/>
            <person name="Zheng X."/>
            <person name="Cao C."/>
            <person name="Yi Q."/>
            <person name="Zhu Y."/>
            <person name="Wang L."/>
            <person name="Dong Z."/>
            <person name="Huang Y."/>
            <person name="Huang L."/>
            <person name="Du W."/>
        </authorList>
    </citation>
    <scope>NUCLEOTIDE SEQUENCE [LARGE SCALE GENOMIC DNA]</scope>
    <source>
        <strain evidence="14 15">A12-4</strain>
    </source>
</reference>
<gene>
    <name evidence="14" type="ORF">C9927_01875</name>
</gene>
<keyword evidence="14" id="KW-0675">Receptor</keyword>
<keyword evidence="7" id="KW-0408">Iron</keyword>
<proteinExistence type="predicted"/>
<protein>
    <submittedName>
        <fullName evidence="14">TonB-dependent receptor</fullName>
    </submittedName>
</protein>
<dbReference type="AlphaFoldDB" id="A0A2T4D6J6"/>
<sequence>MQAADSAENTGRDETTEVIEIKGTRTDSAALSPQSAGIGDLFGDTQALAELARSVTPISAELIEAAAVNDLHDINKIAPNSFAAAGFGAPSLPTLRGQLGEIFQLGMRRQGGNNGLGIPLSFNSVGQIDVVRGLPPVILGSTQRTGGFVNIQPKRANLSQDVGTARVQVGEWQSYRGQFDYSALIEKDNEALRASVEVIREDNFYDYSEHQSDDLFVSYRWRPDSQSELNLFAEWYDVEWTDNAGFNRPTQALIDDGLYVTGQGRQPNGSMVPGAFALVSPESLVELPRSQVYTDPDDINGAQTLLLHGIYERDLNREWAFSQRFYYQHLDREEIAQNSFVEIVDGAQTFETRAELRYAKSPDAITWFGVNLRINDVLAYSQFTTEADLPVDLSGPLSNRRIPLTPAQQARLVELRPGVFVSPGTQYDLDGDGVGDFNLSDSTDSTSQQWGLFLQHERQLTDTIKVNGGVRADYYDVTASDPLPPAGVTEVPEDNYTDWLYGAQLSIQYQPSRAHVWYASLNQQEATSNSVAGGTVLGADQRINPLNFASETDAFEVGYKYAPVAASWYADVAWFTQTRGLRNRDGSNTGIKTRGIEAQWFYQAEQLWLTAGYSYLDARFDNSASFQDSRTVYDAFTDERPDLVAGTGVGAPNFAAFAPSTMRVQGLPDHQASLALGYDFTSQIAVGGNATYTGDYKLDFLDTVRIRDQHTLNLFAQWRSVTQRHKVRLDIYNLTDEENWSPVFEGGYFGSTLVFPELPRHAELTYTYKF</sequence>
<evidence type="ECO:0000256" key="10">
    <source>
        <dbReference type="ARBA" id="ARBA00023136"/>
    </source>
</evidence>
<evidence type="ECO:0000256" key="5">
    <source>
        <dbReference type="ARBA" id="ARBA00022692"/>
    </source>
</evidence>
<comment type="caution">
    <text evidence="14">The sequence shown here is derived from an EMBL/GenBank/DDBJ whole genome shotgun (WGS) entry which is preliminary data.</text>
</comment>
<evidence type="ECO:0000256" key="4">
    <source>
        <dbReference type="ARBA" id="ARBA00022496"/>
    </source>
</evidence>
<dbReference type="InterPro" id="IPR039426">
    <property type="entry name" value="TonB-dep_rcpt-like"/>
</dbReference>
<feature type="compositionally biased region" description="Basic and acidic residues" evidence="12">
    <location>
        <begin position="10"/>
        <end position="25"/>
    </location>
</feature>
<evidence type="ECO:0000256" key="7">
    <source>
        <dbReference type="ARBA" id="ARBA00023004"/>
    </source>
</evidence>
<keyword evidence="4" id="KW-0410">Iron transport</keyword>
<dbReference type="Proteomes" id="UP000242087">
    <property type="component" value="Unassembled WGS sequence"/>
</dbReference>
<dbReference type="PANTHER" id="PTHR32552">
    <property type="entry name" value="FERRICHROME IRON RECEPTOR-RELATED"/>
    <property type="match status" value="1"/>
</dbReference>
<comment type="subcellular location">
    <subcellularLocation>
        <location evidence="1">Cell outer membrane</location>
        <topology evidence="1">Multi-pass membrane protein</topology>
    </subcellularLocation>
</comment>
<keyword evidence="2" id="KW-0813">Transport</keyword>
<dbReference type="EMBL" id="PYVF01000016">
    <property type="protein sequence ID" value="PTB89437.1"/>
    <property type="molecule type" value="Genomic_DNA"/>
</dbReference>
<evidence type="ECO:0000259" key="13">
    <source>
        <dbReference type="Pfam" id="PF00593"/>
    </source>
</evidence>
<evidence type="ECO:0000256" key="2">
    <source>
        <dbReference type="ARBA" id="ARBA00022448"/>
    </source>
</evidence>
<dbReference type="PANTHER" id="PTHR32552:SF68">
    <property type="entry name" value="FERRICHROME OUTER MEMBRANE TRANSPORTER_PHAGE RECEPTOR"/>
    <property type="match status" value="1"/>
</dbReference>
<evidence type="ECO:0000256" key="3">
    <source>
        <dbReference type="ARBA" id="ARBA00022452"/>
    </source>
</evidence>
<dbReference type="PROSITE" id="PS01156">
    <property type="entry name" value="TONB_DEPENDENT_REC_2"/>
    <property type="match status" value="1"/>
</dbReference>
<accession>A0A2T4D6J6</accession>
<evidence type="ECO:0000256" key="8">
    <source>
        <dbReference type="ARBA" id="ARBA00023065"/>
    </source>
</evidence>
<keyword evidence="5" id="KW-0812">Transmembrane</keyword>
<dbReference type="InterPro" id="IPR037066">
    <property type="entry name" value="Plug_dom_sf"/>
</dbReference>
<evidence type="ECO:0000256" key="9">
    <source>
        <dbReference type="ARBA" id="ARBA00023077"/>
    </source>
</evidence>
<keyword evidence="9" id="KW-0798">TonB box</keyword>
<dbReference type="Gene3D" id="2.40.170.20">
    <property type="entry name" value="TonB-dependent receptor, beta-barrel domain"/>
    <property type="match status" value="1"/>
</dbReference>
<evidence type="ECO:0000256" key="6">
    <source>
        <dbReference type="ARBA" id="ARBA00022729"/>
    </source>
</evidence>
<keyword evidence="3" id="KW-1134">Transmembrane beta strand</keyword>
<organism evidence="14 15">
    <name type="scientific">Pseudidiomarina aestuarii</name>
    <dbReference type="NCBI Taxonomy" id="624146"/>
    <lineage>
        <taxon>Bacteria</taxon>
        <taxon>Pseudomonadati</taxon>
        <taxon>Pseudomonadota</taxon>
        <taxon>Gammaproteobacteria</taxon>
        <taxon>Alteromonadales</taxon>
        <taxon>Idiomarinaceae</taxon>
        <taxon>Pseudidiomarina</taxon>
    </lineage>
</organism>
<dbReference type="Gene3D" id="2.170.130.10">
    <property type="entry name" value="TonB-dependent receptor, plug domain"/>
    <property type="match status" value="1"/>
</dbReference>
<name>A0A2T4D6J6_9GAMM</name>
<keyword evidence="11" id="KW-0998">Cell outer membrane</keyword>
<feature type="region of interest" description="Disordered" evidence="12">
    <location>
        <begin position="1"/>
        <end position="33"/>
    </location>
</feature>
<dbReference type="InterPro" id="IPR036942">
    <property type="entry name" value="Beta-barrel_TonB_sf"/>
</dbReference>
<evidence type="ECO:0000256" key="1">
    <source>
        <dbReference type="ARBA" id="ARBA00004571"/>
    </source>
</evidence>
<keyword evidence="8" id="KW-0406">Ion transport</keyword>
<evidence type="ECO:0000313" key="14">
    <source>
        <dbReference type="EMBL" id="PTB89437.1"/>
    </source>
</evidence>